<dbReference type="SUPFAM" id="SSF49764">
    <property type="entry name" value="HSP20-like chaperones"/>
    <property type="match status" value="1"/>
</dbReference>
<reference evidence="4 5" key="1">
    <citation type="submission" date="2018-04" db="EMBL/GenBank/DDBJ databases">
        <authorList>
            <person name="Vogel A."/>
        </authorList>
    </citation>
    <scope>NUCLEOTIDE SEQUENCE [LARGE SCALE GENOMIC DNA]</scope>
</reference>
<feature type="compositionally biased region" description="Polar residues" evidence="1">
    <location>
        <begin position="112"/>
        <end position="124"/>
    </location>
</feature>
<evidence type="ECO:0000313" key="4">
    <source>
        <dbReference type="EMBL" id="VFQ89251.1"/>
    </source>
</evidence>
<keyword evidence="2" id="KW-0812">Transmembrane</keyword>
<dbReference type="InterPro" id="IPR002068">
    <property type="entry name" value="A-crystallin/Hsp20_dom"/>
</dbReference>
<feature type="region of interest" description="Disordered" evidence="1">
    <location>
        <begin position="106"/>
        <end position="130"/>
    </location>
</feature>
<dbReference type="Pfam" id="PF00011">
    <property type="entry name" value="HSP20"/>
    <property type="match status" value="1"/>
</dbReference>
<evidence type="ECO:0000256" key="2">
    <source>
        <dbReference type="SAM" id="Phobius"/>
    </source>
</evidence>
<name>A0A484MJV6_9ASTE</name>
<sequence>MGSNVGSAGRGPKISEFIPNCKWEYDKQDSLVLEVDVPGFKKDCLKVEYEECGRLKISGERPGEKQFSKVFAVPGKCTAGEIRAVYRRDRQVLRIVMPGKTSAPLPVGVDNSMPNPKSESNLPGQSHGEANKGNGTKIAVNVAAVVAVLAVIGVVTFFIICKSI</sequence>
<dbReference type="InterPro" id="IPR008978">
    <property type="entry name" value="HSP20-like_chaperone"/>
</dbReference>
<evidence type="ECO:0000313" key="5">
    <source>
        <dbReference type="Proteomes" id="UP000595140"/>
    </source>
</evidence>
<proteinExistence type="predicted"/>
<dbReference type="CDD" id="cd06464">
    <property type="entry name" value="ACD_sHsps-like"/>
    <property type="match status" value="1"/>
</dbReference>
<organism evidence="4 5">
    <name type="scientific">Cuscuta campestris</name>
    <dbReference type="NCBI Taxonomy" id="132261"/>
    <lineage>
        <taxon>Eukaryota</taxon>
        <taxon>Viridiplantae</taxon>
        <taxon>Streptophyta</taxon>
        <taxon>Embryophyta</taxon>
        <taxon>Tracheophyta</taxon>
        <taxon>Spermatophyta</taxon>
        <taxon>Magnoliopsida</taxon>
        <taxon>eudicotyledons</taxon>
        <taxon>Gunneridae</taxon>
        <taxon>Pentapetalae</taxon>
        <taxon>asterids</taxon>
        <taxon>lamiids</taxon>
        <taxon>Solanales</taxon>
        <taxon>Convolvulaceae</taxon>
        <taxon>Cuscuteae</taxon>
        <taxon>Cuscuta</taxon>
        <taxon>Cuscuta subgen. Grammica</taxon>
        <taxon>Cuscuta sect. Cleistogrammica</taxon>
    </lineage>
</organism>
<keyword evidence="2" id="KW-0472">Membrane</keyword>
<evidence type="ECO:0000256" key="1">
    <source>
        <dbReference type="SAM" id="MobiDB-lite"/>
    </source>
</evidence>
<protein>
    <recommendedName>
        <fullName evidence="3">SHSP domain-containing protein</fullName>
    </recommendedName>
</protein>
<evidence type="ECO:0000259" key="3">
    <source>
        <dbReference type="Pfam" id="PF00011"/>
    </source>
</evidence>
<dbReference type="OrthoDB" id="1431247at2759"/>
<keyword evidence="2" id="KW-1133">Transmembrane helix</keyword>
<dbReference type="Gene3D" id="2.60.40.790">
    <property type="match status" value="1"/>
</dbReference>
<gene>
    <name evidence="4" type="ORF">CCAM_LOCUS31027</name>
</gene>
<feature type="domain" description="SHSP" evidence="3">
    <location>
        <begin position="27"/>
        <end position="86"/>
    </location>
</feature>
<accession>A0A484MJV6</accession>
<dbReference type="Proteomes" id="UP000595140">
    <property type="component" value="Unassembled WGS sequence"/>
</dbReference>
<dbReference type="EMBL" id="OOIL02003813">
    <property type="protein sequence ID" value="VFQ89251.1"/>
    <property type="molecule type" value="Genomic_DNA"/>
</dbReference>
<dbReference type="AlphaFoldDB" id="A0A484MJV6"/>
<feature type="transmembrane region" description="Helical" evidence="2">
    <location>
        <begin position="138"/>
        <end position="161"/>
    </location>
</feature>
<keyword evidence="5" id="KW-1185">Reference proteome</keyword>